<dbReference type="Proteomes" id="UP000807504">
    <property type="component" value="Unassembled WGS sequence"/>
</dbReference>
<organism evidence="1 2">
    <name type="scientific">Argiope bruennichi</name>
    <name type="common">Wasp spider</name>
    <name type="synonym">Aranea bruennichi</name>
    <dbReference type="NCBI Taxonomy" id="94029"/>
    <lineage>
        <taxon>Eukaryota</taxon>
        <taxon>Metazoa</taxon>
        <taxon>Ecdysozoa</taxon>
        <taxon>Arthropoda</taxon>
        <taxon>Chelicerata</taxon>
        <taxon>Arachnida</taxon>
        <taxon>Araneae</taxon>
        <taxon>Araneomorphae</taxon>
        <taxon>Entelegynae</taxon>
        <taxon>Araneoidea</taxon>
        <taxon>Araneidae</taxon>
        <taxon>Argiope</taxon>
    </lineage>
</organism>
<reference evidence="1" key="1">
    <citation type="journal article" date="2020" name="bioRxiv">
        <title>Chromosome-level reference genome of the European wasp spider Argiope bruennichi: a resource for studies on range expansion and evolutionary adaptation.</title>
        <authorList>
            <person name="Sheffer M.M."/>
            <person name="Hoppe A."/>
            <person name="Krehenwinkel H."/>
            <person name="Uhl G."/>
            <person name="Kuss A.W."/>
            <person name="Jensen L."/>
            <person name="Jensen C."/>
            <person name="Gillespie R.G."/>
            <person name="Hoff K.J."/>
            <person name="Prost S."/>
        </authorList>
    </citation>
    <scope>NUCLEOTIDE SEQUENCE</scope>
</reference>
<name>A0A8T0FG14_ARGBR</name>
<proteinExistence type="predicted"/>
<comment type="caution">
    <text evidence="1">The sequence shown here is derived from an EMBL/GenBank/DDBJ whole genome shotgun (WGS) entry which is preliminary data.</text>
</comment>
<dbReference type="EMBL" id="JABXBU010000012">
    <property type="protein sequence ID" value="KAF8789312.1"/>
    <property type="molecule type" value="Genomic_DNA"/>
</dbReference>
<accession>A0A8T0FG14</accession>
<keyword evidence="2" id="KW-1185">Reference proteome</keyword>
<gene>
    <name evidence="1" type="ORF">HNY73_007256</name>
</gene>
<evidence type="ECO:0000313" key="1">
    <source>
        <dbReference type="EMBL" id="KAF8789312.1"/>
    </source>
</evidence>
<evidence type="ECO:0000313" key="2">
    <source>
        <dbReference type="Proteomes" id="UP000807504"/>
    </source>
</evidence>
<dbReference type="AlphaFoldDB" id="A0A8T0FG14"/>
<sequence length="67" mass="7068">MFGDNNKYHNAAAEPLIAGLPPLRCTNSRNSAKPPMCQKTVNASLVICVSETDGMASTAEARMAPGF</sequence>
<protein>
    <submittedName>
        <fullName evidence="1">Uncharacterized protein</fullName>
    </submittedName>
</protein>
<reference evidence="1" key="2">
    <citation type="submission" date="2020-06" db="EMBL/GenBank/DDBJ databases">
        <authorList>
            <person name="Sheffer M."/>
        </authorList>
    </citation>
    <scope>NUCLEOTIDE SEQUENCE</scope>
</reference>